<proteinExistence type="predicted"/>
<dbReference type="AlphaFoldDB" id="A0AAV1QVM0"/>
<gene>
    <name evidence="1" type="ORF">DCAF_LOCUS2348</name>
</gene>
<sequence length="108" mass="12723">MKVAASNYFANLFGGSPRLRPMGERGFKKLSSKSFMCLERMVSMDEELVYQRKLFISIICWDIYASHYTSTTTRSGRILWAPYRGIDEIRRYIIRSPNFMAYGQWDLE</sequence>
<reference evidence="1 2" key="1">
    <citation type="submission" date="2024-01" db="EMBL/GenBank/DDBJ databases">
        <authorList>
            <person name="Waweru B."/>
        </authorList>
    </citation>
    <scope>NUCLEOTIDE SEQUENCE [LARGE SCALE GENOMIC DNA]</scope>
</reference>
<accession>A0AAV1QVM0</accession>
<protein>
    <submittedName>
        <fullName evidence="1">Uncharacterized protein</fullName>
    </submittedName>
</protein>
<name>A0AAV1QVM0_9ROSI</name>
<organism evidence="1 2">
    <name type="scientific">Dovyalis caffra</name>
    <dbReference type="NCBI Taxonomy" id="77055"/>
    <lineage>
        <taxon>Eukaryota</taxon>
        <taxon>Viridiplantae</taxon>
        <taxon>Streptophyta</taxon>
        <taxon>Embryophyta</taxon>
        <taxon>Tracheophyta</taxon>
        <taxon>Spermatophyta</taxon>
        <taxon>Magnoliopsida</taxon>
        <taxon>eudicotyledons</taxon>
        <taxon>Gunneridae</taxon>
        <taxon>Pentapetalae</taxon>
        <taxon>rosids</taxon>
        <taxon>fabids</taxon>
        <taxon>Malpighiales</taxon>
        <taxon>Salicaceae</taxon>
        <taxon>Flacourtieae</taxon>
        <taxon>Dovyalis</taxon>
    </lineage>
</organism>
<dbReference type="EMBL" id="CAWUPB010000521">
    <property type="protein sequence ID" value="CAK7324689.1"/>
    <property type="molecule type" value="Genomic_DNA"/>
</dbReference>
<comment type="caution">
    <text evidence="1">The sequence shown here is derived from an EMBL/GenBank/DDBJ whole genome shotgun (WGS) entry which is preliminary data.</text>
</comment>
<evidence type="ECO:0000313" key="2">
    <source>
        <dbReference type="Proteomes" id="UP001314170"/>
    </source>
</evidence>
<evidence type="ECO:0000313" key="1">
    <source>
        <dbReference type="EMBL" id="CAK7324689.1"/>
    </source>
</evidence>
<dbReference type="Proteomes" id="UP001314170">
    <property type="component" value="Unassembled WGS sequence"/>
</dbReference>
<keyword evidence="2" id="KW-1185">Reference proteome</keyword>